<dbReference type="GO" id="GO:0000226">
    <property type="term" value="P:microtubule cytoskeleton organization"/>
    <property type="evidence" value="ECO:0007669"/>
    <property type="project" value="TreeGrafter"/>
</dbReference>
<evidence type="ECO:0000313" key="4">
    <source>
        <dbReference type="Proteomes" id="UP000311382"/>
    </source>
</evidence>
<dbReference type="CDD" id="cd13365">
    <property type="entry name" value="PH_PLC_plant-like"/>
    <property type="match status" value="1"/>
</dbReference>
<organism evidence="3 4">
    <name type="scientific">Rhodotorula diobovata</name>
    <dbReference type="NCBI Taxonomy" id="5288"/>
    <lineage>
        <taxon>Eukaryota</taxon>
        <taxon>Fungi</taxon>
        <taxon>Dikarya</taxon>
        <taxon>Basidiomycota</taxon>
        <taxon>Pucciniomycotina</taxon>
        <taxon>Microbotryomycetes</taxon>
        <taxon>Sporidiobolales</taxon>
        <taxon>Sporidiobolaceae</taxon>
        <taxon>Rhodotorula</taxon>
    </lineage>
</organism>
<dbReference type="Pfam" id="PF12814">
    <property type="entry name" value="Mcp5_PH"/>
    <property type="match status" value="1"/>
</dbReference>
<proteinExistence type="predicted"/>
<feature type="region of interest" description="Disordered" evidence="1">
    <location>
        <begin position="586"/>
        <end position="713"/>
    </location>
</feature>
<gene>
    <name evidence="3" type="ORF">DMC30DRAFT_364253</name>
</gene>
<feature type="region of interest" description="Disordered" evidence="1">
    <location>
        <begin position="956"/>
        <end position="1079"/>
    </location>
</feature>
<dbReference type="PROSITE" id="PS50003">
    <property type="entry name" value="PH_DOMAIN"/>
    <property type="match status" value="1"/>
</dbReference>
<dbReference type="EMBL" id="SOZI01000055">
    <property type="protein sequence ID" value="TNY20900.1"/>
    <property type="molecule type" value="Genomic_DNA"/>
</dbReference>
<dbReference type="GO" id="GO:0032065">
    <property type="term" value="P:maintenance of protein location in cell cortex"/>
    <property type="evidence" value="ECO:0007669"/>
    <property type="project" value="InterPro"/>
</dbReference>
<feature type="compositionally biased region" description="Polar residues" evidence="1">
    <location>
        <begin position="1186"/>
        <end position="1198"/>
    </location>
</feature>
<feature type="domain" description="PH" evidence="2">
    <location>
        <begin position="842"/>
        <end position="953"/>
    </location>
</feature>
<dbReference type="InterPro" id="IPR001849">
    <property type="entry name" value="PH_domain"/>
</dbReference>
<dbReference type="GO" id="GO:0005739">
    <property type="term" value="C:mitochondrion"/>
    <property type="evidence" value="ECO:0007669"/>
    <property type="project" value="TreeGrafter"/>
</dbReference>
<feature type="compositionally biased region" description="Low complexity" evidence="1">
    <location>
        <begin position="93"/>
        <end position="108"/>
    </location>
</feature>
<dbReference type="PANTHER" id="PTHR28190:SF1">
    <property type="entry name" value="NUCLEAR MIGRATION PROTEIN NUM1"/>
    <property type="match status" value="1"/>
</dbReference>
<sequence>MRRGGGGGAVRVPSRLAKAFVDGEASDVSTDEAASPAAAEDHSFDARGDDDASIFEHQFGQSRGVGAALGSDGDASFEVDSPTRNLGSSILGRSQASVASRRQRAMSAETDDSRASLDDGAGVGPSLGDMLGDDQSLLRTSHRAQRPGSIGSLASILGRTRTASDRFDAVSEEGGDDEARTPAPGSPGVSRPAQVSWSDKATATDFAEPEPRERIVEREVRVEVPVDRIVEVPVDRVVDREVRVEVPVDRIVEVPVDRVIEREVRVEVPVEVLKEIQVPALKPEMADAGCQATLDFAPPTPIPASLARMEARALPHQASLSNLTERGAFAHSERDQTISSFAQLQGLRSPARARAGGAPSESSEDDARSEATDRGGPSRQTFYTDTETDVGYEDARESLGGAASSLGGRPSFATAPRHSFSDSSNPSRSTSINDFVSVRSGRTTAFGDESDSEVEVLARTDGEEDDDDEDDTRAFRRTLRGRPVEFALTPTEPEQVQVSEMETQTEQWAPEPRIETIYVDKIVHVDRPVDRVVYVDKPVEVQVEKVVYVDRPVTVEKIVRVEVDRPVKVEVERVVEKVVYVDRPVPALPAPAPQADHRRAERDDEGDDLDISAATATAFLGGSGDGDGDGDESRPVTPSPINGDSSFFPSAPSTIAKDNKAKNGEVIMGPPPLPSARKATTGPRRSGGSIASTKSLRQAPPPRPTSPPPADLLFRAQSPTFDAEYSRRASTFLAPPVPSTAPPTLRSQASALSSAAAATPRSVRLSRQQLSQQSSVSARSISSELSLRSEGGAAGSRRMSMASEATSDGGYDLAGAPPVPGSEARAAGSDSTDPEVIHAITQTMIGEFLHKYTRRRVGKGMSDKRHRRFVWLHPYTRSLHWGLKDPGAQGTPYAASKSAHIEGVRQVFDPNPMPPGLHQHTLVIKTRDRDIAFTASSKERHDLWFNAVQYLLSRPDNSNNNGAASSSAGGPGATPTATRRTRSRTSGAGEDPSSFFGLPSDQVYSFGGGQASASDSRLTPRAHHSTTTTTTRGKGSMASRPGTAADDYRRRSVLLGTPRSLRSFGGRPLGDNDGGYEGESLEVVDRGEIPAGLSGDEDGDDDAAFDGLENLRACCNGKHDVGSLSRKHRHHHRRQSQRSHSHSHSDAGESTTSGAGAGPAATPRPKSSSTTLGSLSRKVGRLATTPRKSMTPASTSARPLSPLDNRPTTAAAAAGRRHHQ</sequence>
<feature type="compositionally biased region" description="Low complexity" evidence="1">
    <location>
        <begin position="1148"/>
        <end position="1163"/>
    </location>
</feature>
<feature type="region of interest" description="Disordered" evidence="1">
    <location>
        <begin position="341"/>
        <end position="473"/>
    </location>
</feature>
<dbReference type="AlphaFoldDB" id="A0A5C5FVX0"/>
<dbReference type="GO" id="GO:0015631">
    <property type="term" value="F:tubulin binding"/>
    <property type="evidence" value="ECO:0007669"/>
    <property type="project" value="TreeGrafter"/>
</dbReference>
<reference evidence="3 4" key="1">
    <citation type="submission" date="2019-03" db="EMBL/GenBank/DDBJ databases">
        <title>Rhodosporidium diobovatum UCD-FST 08-225 genome sequencing, assembly, and annotation.</title>
        <authorList>
            <person name="Fakankun I.U."/>
            <person name="Fristensky B."/>
            <person name="Levin D.B."/>
        </authorList>
    </citation>
    <scope>NUCLEOTIDE SEQUENCE [LARGE SCALE GENOMIC DNA]</scope>
    <source>
        <strain evidence="3 4">UCD-FST 08-225</strain>
    </source>
</reference>
<dbReference type="STRING" id="5288.A0A5C5FVX0"/>
<feature type="compositionally biased region" description="Pro residues" evidence="1">
    <location>
        <begin position="699"/>
        <end position="710"/>
    </location>
</feature>
<dbReference type="PANTHER" id="PTHR28190">
    <property type="entry name" value="NUCLEAR MIGRATION PROTEIN NUM1"/>
    <property type="match status" value="1"/>
</dbReference>
<dbReference type="SUPFAM" id="SSF50729">
    <property type="entry name" value="PH domain-like"/>
    <property type="match status" value="1"/>
</dbReference>
<feature type="compositionally biased region" description="Basic and acidic residues" evidence="1">
    <location>
        <begin position="39"/>
        <end position="50"/>
    </location>
</feature>
<feature type="compositionally biased region" description="Low complexity" evidence="1">
    <location>
        <begin position="747"/>
        <end position="789"/>
    </location>
</feature>
<feature type="compositionally biased region" description="Acidic residues" evidence="1">
    <location>
        <begin position="462"/>
        <end position="471"/>
    </location>
</feature>
<feature type="compositionally biased region" description="Low complexity" evidence="1">
    <location>
        <begin position="398"/>
        <end position="408"/>
    </location>
</feature>
<feature type="region of interest" description="Disordered" evidence="1">
    <location>
        <begin position="733"/>
        <end position="833"/>
    </location>
</feature>
<evidence type="ECO:0000313" key="3">
    <source>
        <dbReference type="EMBL" id="TNY20900.1"/>
    </source>
</evidence>
<evidence type="ECO:0000259" key="2">
    <source>
        <dbReference type="PROSITE" id="PS50003"/>
    </source>
</evidence>
<dbReference type="Proteomes" id="UP000311382">
    <property type="component" value="Unassembled WGS sequence"/>
</dbReference>
<protein>
    <recommendedName>
        <fullName evidence="2">PH domain-containing protein</fullName>
    </recommendedName>
</protein>
<feature type="region of interest" description="Disordered" evidence="1">
    <location>
        <begin position="1121"/>
        <end position="1220"/>
    </location>
</feature>
<feature type="region of interest" description="Disordered" evidence="1">
    <location>
        <begin position="168"/>
        <end position="211"/>
    </location>
</feature>
<feature type="compositionally biased region" description="Polar residues" evidence="1">
    <location>
        <begin position="639"/>
        <end position="653"/>
    </location>
</feature>
<name>A0A5C5FVX0_9BASI</name>
<feature type="compositionally biased region" description="Low complexity" evidence="1">
    <location>
        <begin position="349"/>
        <end position="361"/>
    </location>
</feature>
<dbReference type="InterPro" id="IPR024774">
    <property type="entry name" value="PH_dom-Mcp5-type"/>
</dbReference>
<dbReference type="GO" id="GO:0005938">
    <property type="term" value="C:cell cortex"/>
    <property type="evidence" value="ECO:0007669"/>
    <property type="project" value="InterPro"/>
</dbReference>
<comment type="caution">
    <text evidence="3">The sequence shown here is derived from an EMBL/GenBank/DDBJ whole genome shotgun (WGS) entry which is preliminary data.</text>
</comment>
<feature type="compositionally biased region" description="Basic residues" evidence="1">
    <location>
        <begin position="1125"/>
        <end position="1142"/>
    </location>
</feature>
<feature type="compositionally biased region" description="Low complexity" evidence="1">
    <location>
        <begin position="957"/>
        <end position="989"/>
    </location>
</feature>
<accession>A0A5C5FVX0</accession>
<dbReference type="GO" id="GO:0005543">
    <property type="term" value="F:phospholipid binding"/>
    <property type="evidence" value="ECO:0007669"/>
    <property type="project" value="InterPro"/>
</dbReference>
<feature type="compositionally biased region" description="Polar residues" evidence="1">
    <location>
        <begin position="82"/>
        <end position="92"/>
    </location>
</feature>
<dbReference type="InterPro" id="IPR053005">
    <property type="entry name" value="Nuclear_Pos-Cytoskel_Interact"/>
</dbReference>
<feature type="compositionally biased region" description="Polar residues" evidence="1">
    <location>
        <begin position="1165"/>
        <end position="1174"/>
    </location>
</feature>
<feature type="compositionally biased region" description="Polar residues" evidence="1">
    <location>
        <begin position="421"/>
        <end position="434"/>
    </location>
</feature>
<feature type="region of interest" description="Disordered" evidence="1">
    <location>
        <begin position="23"/>
        <end position="133"/>
    </location>
</feature>
<evidence type="ECO:0000256" key="1">
    <source>
        <dbReference type="SAM" id="MobiDB-lite"/>
    </source>
</evidence>
<dbReference type="OrthoDB" id="2149224at2759"/>
<keyword evidence="4" id="KW-1185">Reference proteome</keyword>